<evidence type="ECO:0000313" key="3">
    <source>
        <dbReference type="Proteomes" id="UP000680865"/>
    </source>
</evidence>
<accession>A0A919SLF3</accession>
<dbReference type="Pfam" id="PF00583">
    <property type="entry name" value="Acetyltransf_1"/>
    <property type="match status" value="1"/>
</dbReference>
<dbReference type="InterPro" id="IPR000182">
    <property type="entry name" value="GNAT_dom"/>
</dbReference>
<evidence type="ECO:0000259" key="1">
    <source>
        <dbReference type="PROSITE" id="PS51186"/>
    </source>
</evidence>
<dbReference type="AlphaFoldDB" id="A0A919SLF3"/>
<keyword evidence="3" id="KW-1185">Reference proteome</keyword>
<reference evidence="2" key="1">
    <citation type="submission" date="2021-03" db="EMBL/GenBank/DDBJ databases">
        <title>Whole genome shotgun sequence of Actinoplanes consettensis NBRC 14913.</title>
        <authorList>
            <person name="Komaki H."/>
            <person name="Tamura T."/>
        </authorList>
    </citation>
    <scope>NUCLEOTIDE SEQUENCE</scope>
    <source>
        <strain evidence="2">NBRC 14913</strain>
    </source>
</reference>
<name>A0A919SLF3_9ACTN</name>
<feature type="domain" description="N-acetyltransferase" evidence="1">
    <location>
        <begin position="114"/>
        <end position="251"/>
    </location>
</feature>
<dbReference type="Gene3D" id="3.40.630.30">
    <property type="match status" value="1"/>
</dbReference>
<proteinExistence type="predicted"/>
<sequence length="251" mass="26046">MDARIQQSVVANLLTRPAAAQAGPFVLGIDPATTSPGINYATPRPGSEITPAAVTEMVAAFRAADRLPRLEYVTSSAPELEKHLLAAGFTVEARHDYLVCTPETLVVPPAPDGFDLREPATDEQRVAMVNAQIIGFGGDPGATAEDAERMGRLQSRGGVSVMAVAADGTCAGGGQAVPPNDGVSEVAGIAVPPAYRRRGLAAAITARVAAALFAGDGTVAWLEASGPDAGRIYERVGFRPTGKRLYLVLDR</sequence>
<organism evidence="2 3">
    <name type="scientific">Winogradskya consettensis</name>
    <dbReference type="NCBI Taxonomy" id="113560"/>
    <lineage>
        <taxon>Bacteria</taxon>
        <taxon>Bacillati</taxon>
        <taxon>Actinomycetota</taxon>
        <taxon>Actinomycetes</taxon>
        <taxon>Micromonosporales</taxon>
        <taxon>Micromonosporaceae</taxon>
        <taxon>Winogradskya</taxon>
    </lineage>
</organism>
<dbReference type="PROSITE" id="PS51186">
    <property type="entry name" value="GNAT"/>
    <property type="match status" value="1"/>
</dbReference>
<dbReference type="GO" id="GO:0016747">
    <property type="term" value="F:acyltransferase activity, transferring groups other than amino-acyl groups"/>
    <property type="evidence" value="ECO:0007669"/>
    <property type="project" value="InterPro"/>
</dbReference>
<protein>
    <recommendedName>
        <fullName evidence="1">N-acetyltransferase domain-containing protein</fullName>
    </recommendedName>
</protein>
<comment type="caution">
    <text evidence="2">The sequence shown here is derived from an EMBL/GenBank/DDBJ whole genome shotgun (WGS) entry which is preliminary data.</text>
</comment>
<dbReference type="SUPFAM" id="SSF55729">
    <property type="entry name" value="Acyl-CoA N-acyltransferases (Nat)"/>
    <property type="match status" value="1"/>
</dbReference>
<dbReference type="EMBL" id="BOQP01000017">
    <property type="protein sequence ID" value="GIM73791.1"/>
    <property type="molecule type" value="Genomic_DNA"/>
</dbReference>
<dbReference type="RefSeq" id="WP_212998456.1">
    <property type="nucleotide sequence ID" value="NZ_BOQP01000017.1"/>
</dbReference>
<evidence type="ECO:0000313" key="2">
    <source>
        <dbReference type="EMBL" id="GIM73791.1"/>
    </source>
</evidence>
<gene>
    <name evidence="2" type="ORF">Aco04nite_37140</name>
</gene>
<dbReference type="InterPro" id="IPR016181">
    <property type="entry name" value="Acyl_CoA_acyltransferase"/>
</dbReference>
<dbReference type="Proteomes" id="UP000680865">
    <property type="component" value="Unassembled WGS sequence"/>
</dbReference>